<dbReference type="Proteomes" id="UP000694001">
    <property type="component" value="Chromosome"/>
</dbReference>
<dbReference type="AlphaFoldDB" id="A0A975U5I3"/>
<evidence type="ECO:0000313" key="2">
    <source>
        <dbReference type="Proteomes" id="UP000694001"/>
    </source>
</evidence>
<protein>
    <submittedName>
        <fullName evidence="1">Uncharacterized protein</fullName>
    </submittedName>
</protein>
<name>A0A975U5I3_9PROT</name>
<organism evidence="1 2">
    <name type="scientific">Elioraea tepida</name>
    <dbReference type="NCBI Taxonomy" id="2843330"/>
    <lineage>
        <taxon>Bacteria</taxon>
        <taxon>Pseudomonadati</taxon>
        <taxon>Pseudomonadota</taxon>
        <taxon>Alphaproteobacteria</taxon>
        <taxon>Acetobacterales</taxon>
        <taxon>Elioraeaceae</taxon>
        <taxon>Elioraea</taxon>
    </lineage>
</organism>
<proteinExistence type="predicted"/>
<reference evidence="1" key="1">
    <citation type="submission" date="2021-06" db="EMBL/GenBank/DDBJ databases">
        <title>Elioraea tepida, sp. nov., a moderately thermophilic aerobic anoxygenic phototrophic bacterium isolated from an alkaline siliceous hot spring mat community in Yellowstone National Park, WY, USA.</title>
        <authorList>
            <person name="Saini M.K."/>
            <person name="Yoshida S."/>
            <person name="Sebastian A."/>
            <person name="Hirose S."/>
            <person name="Hara E."/>
            <person name="Tamaki H."/>
            <person name="Soulier N.T."/>
            <person name="Albert I."/>
            <person name="Hanada S."/>
            <person name="Bryant D.A."/>
            <person name="Tank M."/>
        </authorList>
    </citation>
    <scope>NUCLEOTIDE SEQUENCE</scope>
    <source>
        <strain evidence="1">MS-P2</strain>
    </source>
</reference>
<evidence type="ECO:0000313" key="1">
    <source>
        <dbReference type="EMBL" id="QXM25476.1"/>
    </source>
</evidence>
<gene>
    <name evidence="1" type="ORF">KO353_04410</name>
</gene>
<keyword evidence="2" id="KW-1185">Reference proteome</keyword>
<sequence>MAAADEAWERAARAALIRAARQAPEWKHIPRFAAKAKWNALIDTIEAALAGSTAAAAWLVAAAGPPMCLPLHPEVAALVAAWLRDPDAAGRAAKRTTRAQRDRVRAELHRDYYMWGLIERDFRGPAPALSARLADALVADEEKRTADAIRKARAAVARARERGPWPGLYWIDEDAPGFGPVVRQGRFVAPR</sequence>
<dbReference type="EMBL" id="CP076448">
    <property type="protein sequence ID" value="QXM25476.1"/>
    <property type="molecule type" value="Genomic_DNA"/>
</dbReference>
<dbReference type="RefSeq" id="WP_218286532.1">
    <property type="nucleotide sequence ID" value="NZ_CP076448.1"/>
</dbReference>
<dbReference type="KEGG" id="elio:KO353_04410"/>
<accession>A0A975U5I3</accession>